<feature type="region of interest" description="Disordered" evidence="1">
    <location>
        <begin position="377"/>
        <end position="415"/>
    </location>
</feature>
<dbReference type="SUPFAM" id="SSF56112">
    <property type="entry name" value="Protein kinase-like (PK-like)"/>
    <property type="match status" value="1"/>
</dbReference>
<dbReference type="PANTHER" id="PTHR44167:SF18">
    <property type="entry name" value="PROTEIN KINASE DOMAIN-CONTAINING PROTEIN"/>
    <property type="match status" value="1"/>
</dbReference>
<reference evidence="3" key="1">
    <citation type="journal article" date="2021" name="Proc. Natl. Acad. Sci. U.S.A.">
        <title>Three genomes in the algal genus Volvox reveal the fate of a haploid sex-determining region after a transition to homothallism.</title>
        <authorList>
            <person name="Yamamoto K."/>
            <person name="Hamaji T."/>
            <person name="Kawai-Toyooka H."/>
            <person name="Matsuzaki R."/>
            <person name="Takahashi F."/>
            <person name="Nishimura Y."/>
            <person name="Kawachi M."/>
            <person name="Noguchi H."/>
            <person name="Minakuchi Y."/>
            <person name="Umen J.G."/>
            <person name="Toyoda A."/>
            <person name="Nozaki H."/>
        </authorList>
    </citation>
    <scope>NUCLEOTIDE SEQUENCE</scope>
    <source>
        <strain evidence="3">NIES-3780</strain>
    </source>
</reference>
<feature type="region of interest" description="Disordered" evidence="1">
    <location>
        <begin position="762"/>
        <end position="844"/>
    </location>
</feature>
<dbReference type="GO" id="GO:0005524">
    <property type="term" value="F:ATP binding"/>
    <property type="evidence" value="ECO:0007669"/>
    <property type="project" value="InterPro"/>
</dbReference>
<dbReference type="InterPro" id="IPR011009">
    <property type="entry name" value="Kinase-like_dom_sf"/>
</dbReference>
<feature type="compositionally biased region" description="Low complexity" evidence="1">
    <location>
        <begin position="12"/>
        <end position="22"/>
    </location>
</feature>
<organism evidence="3 4">
    <name type="scientific">Volvox africanus</name>
    <dbReference type="NCBI Taxonomy" id="51714"/>
    <lineage>
        <taxon>Eukaryota</taxon>
        <taxon>Viridiplantae</taxon>
        <taxon>Chlorophyta</taxon>
        <taxon>core chlorophytes</taxon>
        <taxon>Chlorophyceae</taxon>
        <taxon>CS clade</taxon>
        <taxon>Chlamydomonadales</taxon>
        <taxon>Volvocaceae</taxon>
        <taxon>Volvox</taxon>
    </lineage>
</organism>
<feature type="compositionally biased region" description="Low complexity" evidence="1">
    <location>
        <begin position="692"/>
        <end position="704"/>
    </location>
</feature>
<feature type="compositionally biased region" description="Low complexity" evidence="1">
    <location>
        <begin position="639"/>
        <end position="653"/>
    </location>
</feature>
<feature type="compositionally biased region" description="Polar residues" evidence="1">
    <location>
        <begin position="486"/>
        <end position="503"/>
    </location>
</feature>
<protein>
    <recommendedName>
        <fullName evidence="2">Protein kinase domain-containing protein</fullName>
    </recommendedName>
</protein>
<evidence type="ECO:0000259" key="2">
    <source>
        <dbReference type="PROSITE" id="PS50011"/>
    </source>
</evidence>
<feature type="region of interest" description="Disordered" evidence="1">
    <location>
        <begin position="540"/>
        <end position="678"/>
    </location>
</feature>
<evidence type="ECO:0000313" key="4">
    <source>
        <dbReference type="Proteomes" id="UP000747399"/>
    </source>
</evidence>
<dbReference type="Gene3D" id="1.10.510.10">
    <property type="entry name" value="Transferase(Phosphotransferase) domain 1"/>
    <property type="match status" value="1"/>
</dbReference>
<keyword evidence="4" id="KW-1185">Reference proteome</keyword>
<dbReference type="GO" id="GO:0044773">
    <property type="term" value="P:mitotic DNA damage checkpoint signaling"/>
    <property type="evidence" value="ECO:0007669"/>
    <property type="project" value="TreeGrafter"/>
</dbReference>
<feature type="region of interest" description="Disordered" evidence="1">
    <location>
        <begin position="691"/>
        <end position="743"/>
    </location>
</feature>
<name>A0A8J4F530_9CHLO</name>
<comment type="caution">
    <text evidence="3">The sequence shown here is derived from an EMBL/GenBank/DDBJ whole genome shotgun (WGS) entry which is preliminary data.</text>
</comment>
<feature type="compositionally biased region" description="Low complexity" evidence="1">
    <location>
        <begin position="781"/>
        <end position="832"/>
    </location>
</feature>
<feature type="compositionally biased region" description="Polar residues" evidence="1">
    <location>
        <begin position="34"/>
        <end position="43"/>
    </location>
</feature>
<feature type="compositionally biased region" description="Polar residues" evidence="1">
    <location>
        <begin position="549"/>
        <end position="565"/>
    </location>
</feature>
<dbReference type="PANTHER" id="PTHR44167">
    <property type="entry name" value="OVARIAN-SPECIFIC SERINE/THREONINE-PROTEIN KINASE LOK-RELATED"/>
    <property type="match status" value="1"/>
</dbReference>
<evidence type="ECO:0000313" key="3">
    <source>
        <dbReference type="EMBL" id="GIL60142.1"/>
    </source>
</evidence>
<dbReference type="Proteomes" id="UP000747399">
    <property type="component" value="Unassembled WGS sequence"/>
</dbReference>
<feature type="compositionally biased region" description="Gly residues" evidence="1">
    <location>
        <begin position="624"/>
        <end position="638"/>
    </location>
</feature>
<sequence length="1467" mass="150940">MAAHGSEKDRSPSSSDAASFSAGIGYGDVERGSGSRTCGSNLASPGWGSLSCASDLHRAPTFQSELPSSSPSSQVCMKLEQGGNRPASSTSSDLLAMHAGQAAALRTQARNIAAVGGAGSKSTAPVVSWPVLAPLRTPDRKASASPNAVVAKPQPQQVSPQLVASATPNEPRGASGGGGFLKFAKRRFLPARKAPSTSEIPLAACQSVDFVPGATFGDGTQNASFGSAMGEASPDDAVAAAAAINAVAALGAQVALGAGANGGASKQLPSQPSAQQPPLLSRLSSALRLGGGSASVGAVAPYAGKEGLDSLSYQSRSVTNSAAAGALDPGGPGSLTVAVAETPDGTSGSGHYPSVIAVPPAVNPAATLVTTKSVRSNGAGANPYPPLFTKQPSVTKDNALPPSATGATALASTQPVHRAVPQLPAIPSRGPLILPESTFATHAPKDLDDDDDGGRPSAGSLAPYGSSVAAPWAPPMSRPSELRPPDQTTSSGANSEVTLSSPSLKGIASSGGSVFSSPSPSAMPAAVLAAAQQPLHLPSAASLRYGTEGSRSSSPVGLQGRSPQDNVFADVSLPMLPSSSFTAPPGTSGPSVSSSSGGYPWTRTPSSSFVGAVQADGTFTFRSGGSGSSGGPDGGGAGSSFHSGSTRGPLTLSGCGGTPGLPPTIPPLPSSSPLQPPPLVAIVQPEVTAFAGSPSPSNLRSSGSIMQTQTLAPPPPLHLQPLDGPNGFLIRPPQPVAQQQRNSLPTSLSSLVNVDGDIASPILDSRSSSPTPLQPACRHNSSNLSSPLSRSPSASPLRHASSAASPLPSASCSPSPSRQPSRRAMGGMTSSPSSPPTGAGGSQRILSAGSLMKLDGRPSLTPSASASWGSSFSHFVDEDSIRRYCGNGAGGDGGQLAAACGCNPSGEEVPLGGADAAGLTAVYNAVCKLEQGALFFNKYKIGGSPVMGRHSVVLLAKNVYSKARVAIKFHADYRQYQREKDALQVLSSPYVPALHEPLDVPQLAALGLPPALVMEAGRCTLTEWLRGGADGATRDLLSLKGALHQILAALMHLHSHRIVHRDIKPANIMWFDDAHRFKLIDLAESAAFGEAALPCCTPLYSAPEQIKSALEGKASPAAVTPAADMWSFGIMAFEVFSGGLRFYGPSPTLEDVLMAVFGHQLLPSEGDGAMAGFDLVQARRLISNLVVRNPAQRWSAATCHKNALFASGDDTAQRATKWDSMLAHIATTTAEIRSAQMAINFVICKTTDPSPVGSPGLDRLMSSASASTISSPPKLRHMDSSRVSRRCAYKEVPMIADDCLRGEPIFMLLLQKQYQIRITVAHAKGLQLSVSNIEQLKLTSPDNQVQVLPVRLETGLRDGTVEYVADWDPTASRSDHLRKVTPYEGAIQRRVVFLNAELVVQLSGVAQPTTVNAMLYVVMNDRQSARYALEKLKLWSTERWNQAPQWMRDVAKGTMVLVRLAGNVVGV</sequence>
<gene>
    <name evidence="3" type="ORF">Vafri_14777</name>
</gene>
<dbReference type="InterPro" id="IPR000719">
    <property type="entry name" value="Prot_kinase_dom"/>
</dbReference>
<feature type="compositionally biased region" description="Basic and acidic residues" evidence="1">
    <location>
        <begin position="1"/>
        <end position="11"/>
    </location>
</feature>
<feature type="domain" description="Protein kinase" evidence="2">
    <location>
        <begin position="939"/>
        <end position="1205"/>
    </location>
</feature>
<feature type="compositionally biased region" description="Low complexity" evidence="1">
    <location>
        <begin position="584"/>
        <end position="600"/>
    </location>
</feature>
<feature type="compositionally biased region" description="Pro residues" evidence="1">
    <location>
        <begin position="660"/>
        <end position="678"/>
    </location>
</feature>
<feature type="compositionally biased region" description="Low complexity" evidence="1">
    <location>
        <begin position="508"/>
        <end position="524"/>
    </location>
</feature>
<proteinExistence type="predicted"/>
<dbReference type="GO" id="GO:0005634">
    <property type="term" value="C:nucleus"/>
    <property type="evidence" value="ECO:0007669"/>
    <property type="project" value="TreeGrafter"/>
</dbReference>
<accession>A0A8J4F530</accession>
<dbReference type="Pfam" id="PF00069">
    <property type="entry name" value="Pkinase"/>
    <property type="match status" value="1"/>
</dbReference>
<dbReference type="PROSITE" id="PS50011">
    <property type="entry name" value="PROTEIN_KINASE_DOM"/>
    <property type="match status" value="1"/>
</dbReference>
<dbReference type="EMBL" id="BNCO01000038">
    <property type="protein sequence ID" value="GIL60142.1"/>
    <property type="molecule type" value="Genomic_DNA"/>
</dbReference>
<dbReference type="GO" id="GO:0004674">
    <property type="term" value="F:protein serine/threonine kinase activity"/>
    <property type="evidence" value="ECO:0007669"/>
    <property type="project" value="TreeGrafter"/>
</dbReference>
<dbReference type="SMART" id="SM00220">
    <property type="entry name" value="S_TKc"/>
    <property type="match status" value="1"/>
</dbReference>
<dbReference type="GO" id="GO:0005737">
    <property type="term" value="C:cytoplasm"/>
    <property type="evidence" value="ECO:0007669"/>
    <property type="project" value="TreeGrafter"/>
</dbReference>
<feature type="region of interest" description="Disordered" evidence="1">
    <location>
        <begin position="1"/>
        <end position="45"/>
    </location>
</feature>
<feature type="region of interest" description="Disordered" evidence="1">
    <location>
        <begin position="442"/>
        <end position="524"/>
    </location>
</feature>
<feature type="region of interest" description="Disordered" evidence="1">
    <location>
        <begin position="61"/>
        <end position="91"/>
    </location>
</feature>
<evidence type="ECO:0000256" key="1">
    <source>
        <dbReference type="SAM" id="MobiDB-lite"/>
    </source>
</evidence>